<feature type="binding site" evidence="1">
    <location>
        <position position="417"/>
    </location>
    <ligand>
        <name>Mg(2+)</name>
        <dbReference type="ChEBI" id="CHEBI:18420"/>
    </ligand>
</feature>
<organism evidence="2 3">
    <name type="scientific">Candidatus Berkelbacteria bacterium RIFOXYA2_FULL_43_10</name>
    <dbReference type="NCBI Taxonomy" id="1797472"/>
    <lineage>
        <taxon>Bacteria</taxon>
        <taxon>Candidatus Berkelbacteria</taxon>
    </lineage>
</organism>
<dbReference type="EMBL" id="MEZY01000050">
    <property type="protein sequence ID" value="OGD62392.1"/>
    <property type="molecule type" value="Genomic_DNA"/>
</dbReference>
<comment type="caution">
    <text evidence="2">The sequence shown here is derived from an EMBL/GenBank/DDBJ whole genome shotgun (WGS) entry which is preliminary data.</text>
</comment>
<keyword evidence="1" id="KW-0460">Magnesium</keyword>
<keyword evidence="1" id="KW-0479">Metal-binding</keyword>
<reference evidence="2 3" key="1">
    <citation type="journal article" date="2016" name="Nat. Commun.">
        <title>Thousands of microbial genomes shed light on interconnected biogeochemical processes in an aquifer system.</title>
        <authorList>
            <person name="Anantharaman K."/>
            <person name="Brown C.T."/>
            <person name="Hug L.A."/>
            <person name="Sharon I."/>
            <person name="Castelle C.J."/>
            <person name="Probst A.J."/>
            <person name="Thomas B.C."/>
            <person name="Singh A."/>
            <person name="Wilkins M.J."/>
            <person name="Karaoz U."/>
            <person name="Brodie E.L."/>
            <person name="Williams K.H."/>
            <person name="Hubbard S.S."/>
            <person name="Banfield J.F."/>
        </authorList>
    </citation>
    <scope>NUCLEOTIDE SEQUENCE [LARGE SCALE GENOMIC DNA]</scope>
</reference>
<dbReference type="PANTHER" id="PTHR43600">
    <property type="entry name" value="COENZYME F420 HYDROGENASE, SUBUNIT ALPHA"/>
    <property type="match status" value="1"/>
</dbReference>
<dbReference type="Proteomes" id="UP000178583">
    <property type="component" value="Unassembled WGS sequence"/>
</dbReference>
<dbReference type="SUPFAM" id="SSF56762">
    <property type="entry name" value="HydB/Nqo4-like"/>
    <property type="match status" value="1"/>
</dbReference>
<dbReference type="AlphaFoldDB" id="A0A1F5E4R7"/>
<dbReference type="Gene3D" id="1.10.645.10">
    <property type="entry name" value="Cytochrome-c3 Hydrogenase, chain B"/>
    <property type="match status" value="1"/>
</dbReference>
<comment type="cofactor">
    <cofactor evidence="1">
        <name>Ni(2+)</name>
        <dbReference type="ChEBI" id="CHEBI:49786"/>
    </cofactor>
</comment>
<dbReference type="PANTHER" id="PTHR43600:SF4">
    <property type="entry name" value="CYTOSOLIC NIFE-HYDROGENASE, ALPHA SUBUNIT"/>
    <property type="match status" value="1"/>
</dbReference>
<dbReference type="STRING" id="1797472.A2215_03060"/>
<feature type="binding site" evidence="1">
    <location>
        <position position="61"/>
    </location>
    <ligand>
        <name>Ni(2+)</name>
        <dbReference type="ChEBI" id="CHEBI:49786"/>
    </ligand>
</feature>
<proteinExistence type="predicted"/>
<keyword evidence="1" id="KW-0408">Iron</keyword>
<keyword evidence="1" id="KW-0533">Nickel</keyword>
<sequence length="417" mass="46967">MKENSIPKIEGHATFYAHLKAGRIDKARIIGLDGERFVESIVVGRRYFEAPVITSRICGICPVIHNVTSTKAIEAACGIEVSKQTKELRKLMLCGQMIQSHSLHLYLLALPDFVGASSSFELQKTHPDLFQNAVTLKKYSDLIVQIVGGRAVHPVSNVPGGFKKIPEFSDLKKILNESDRIIEISQKTLALFASFDYPQIERKMIYSALCEDNDYAYYEGIIQTTSGNKFQAKDYHNYVYEELKPYNRAKFATLRGKEMMVGAMARYNLSRNKLNHTLAAYLKTLDISDKEFDNPFNNILAQAIELLHFVYESQRIINGLMRDGLKSEKMVEPKVFRAGVSACEAPRGTLFHSYSLDKDGYITKCDIVTPTVQNLASMETDMKLLAPIIKGMKPAERNALIEMLIRGYDPCITCATH</sequence>
<evidence type="ECO:0000313" key="3">
    <source>
        <dbReference type="Proteomes" id="UP000178583"/>
    </source>
</evidence>
<evidence type="ECO:0008006" key="4">
    <source>
        <dbReference type="Google" id="ProtNLM"/>
    </source>
</evidence>
<feature type="binding site" evidence="1">
    <location>
        <position position="58"/>
    </location>
    <ligand>
        <name>Ni(2+)</name>
        <dbReference type="ChEBI" id="CHEBI:49786"/>
    </ligand>
</feature>
<dbReference type="Pfam" id="PF00374">
    <property type="entry name" value="NiFeSe_Hases"/>
    <property type="match status" value="2"/>
</dbReference>
<feature type="binding site" evidence="1">
    <location>
        <position position="411"/>
    </location>
    <ligand>
        <name>Ni(2+)</name>
        <dbReference type="ChEBI" id="CHEBI:49786"/>
    </ligand>
</feature>
<feature type="binding site" evidence="1">
    <location>
        <position position="414"/>
    </location>
    <ligand>
        <name>Fe cation</name>
        <dbReference type="ChEBI" id="CHEBI:24875"/>
    </ligand>
</feature>
<name>A0A1F5E4R7_9BACT</name>
<dbReference type="InterPro" id="IPR029014">
    <property type="entry name" value="NiFe-Hase_large"/>
</dbReference>
<dbReference type="GO" id="GO:0016151">
    <property type="term" value="F:nickel cation binding"/>
    <property type="evidence" value="ECO:0007669"/>
    <property type="project" value="InterPro"/>
</dbReference>
<accession>A0A1F5E4R7</accession>
<protein>
    <recommendedName>
        <fullName evidence="4">Hydrogenase/sulfur reductase subunit alpha</fullName>
    </recommendedName>
</protein>
<evidence type="ECO:0000256" key="1">
    <source>
        <dbReference type="PIRSR" id="PIRSR601501-1"/>
    </source>
</evidence>
<gene>
    <name evidence="2" type="ORF">A2215_03060</name>
</gene>
<feature type="binding site" evidence="1">
    <location>
        <position position="61"/>
    </location>
    <ligand>
        <name>Fe cation</name>
        <dbReference type="ChEBI" id="CHEBI:24875"/>
    </ligand>
</feature>
<feature type="binding site" evidence="1">
    <location>
        <position position="367"/>
    </location>
    <ligand>
        <name>Mg(2+)</name>
        <dbReference type="ChEBI" id="CHEBI:18420"/>
    </ligand>
</feature>
<dbReference type="InterPro" id="IPR001501">
    <property type="entry name" value="Ni-dep_hyd_lsu"/>
</dbReference>
<comment type="cofactor">
    <cofactor evidence="1">
        <name>Fe cation</name>
        <dbReference type="ChEBI" id="CHEBI:24875"/>
    </cofactor>
</comment>
<feature type="binding site" evidence="1">
    <location>
        <position position="39"/>
    </location>
    <ligand>
        <name>Mg(2+)</name>
        <dbReference type="ChEBI" id="CHEBI:18420"/>
    </ligand>
</feature>
<evidence type="ECO:0000313" key="2">
    <source>
        <dbReference type="EMBL" id="OGD62392.1"/>
    </source>
</evidence>